<sequence>MTTYTPRDFYGGAIKGLIPQNWVDARSRENSNVREIPSHQEVYLSRTTLTSQITEINQRVTDPETSSLDTLINTQLQSQPLNPDAKAALYHVHDLCDEDDKLEIVTAPTRVILRKFPAGVVGYRGVVRVVSPKASSRAGARVGSGVGIGGAVAGSSAEGELTSTVTLWYLVVRLVEQETDLVVFVNVPREEFERAGDLRGLEAEERLAEGLIDGLVQELEVVDWDLGILVGIDCTWEDFMGSACLHGGFGINGLGLAYAILDERD</sequence>
<protein>
    <submittedName>
        <fullName evidence="4">Unnamed protein product</fullName>
    </submittedName>
</protein>
<dbReference type="PANTHER" id="PTHR15837">
    <property type="entry name" value="RAN GUANINE NUCLEOTIDE RELEASE FACTOR"/>
    <property type="match status" value="1"/>
</dbReference>
<accession>A0ABQ6KNV7</accession>
<dbReference type="InterPro" id="IPR007681">
    <property type="entry name" value="Mog1"/>
</dbReference>
<evidence type="ECO:0000313" key="5">
    <source>
        <dbReference type="Proteomes" id="UP001165189"/>
    </source>
</evidence>
<dbReference type="InterPro" id="IPR016123">
    <property type="entry name" value="Mog1/PsbP_a/b/a-sand"/>
</dbReference>
<comment type="caution">
    <text evidence="4">The sequence shown here is derived from an EMBL/GenBank/DDBJ whole genome shotgun (WGS) entry which is preliminary data.</text>
</comment>
<gene>
    <name evidence="4" type="ORF">Aory05_000578200</name>
</gene>
<comment type="similarity">
    <text evidence="1">Belongs to the MOG1 family.</text>
</comment>
<evidence type="ECO:0000256" key="3">
    <source>
        <dbReference type="ARBA" id="ARBA00022927"/>
    </source>
</evidence>
<organism evidence="4 5">
    <name type="scientific">Aspergillus oryzae var. brunneus</name>
    <dbReference type="NCBI Taxonomy" id="332754"/>
    <lineage>
        <taxon>Eukaryota</taxon>
        <taxon>Fungi</taxon>
        <taxon>Dikarya</taxon>
        <taxon>Ascomycota</taxon>
        <taxon>Pezizomycotina</taxon>
        <taxon>Eurotiomycetes</taxon>
        <taxon>Eurotiomycetidae</taxon>
        <taxon>Eurotiales</taxon>
        <taxon>Aspergillaceae</taxon>
        <taxon>Aspergillus</taxon>
        <taxon>Aspergillus subgen. Circumdati</taxon>
    </lineage>
</organism>
<dbReference type="EMBL" id="BSYB01000021">
    <property type="protein sequence ID" value="GMG47012.1"/>
    <property type="molecule type" value="Genomic_DNA"/>
</dbReference>
<evidence type="ECO:0000256" key="1">
    <source>
        <dbReference type="ARBA" id="ARBA00010307"/>
    </source>
</evidence>
<dbReference type="PANTHER" id="PTHR15837:SF0">
    <property type="entry name" value="RAN GUANINE NUCLEOTIDE RELEASE FACTOR"/>
    <property type="match status" value="1"/>
</dbReference>
<keyword evidence="5" id="KW-1185">Reference proteome</keyword>
<dbReference type="SUPFAM" id="SSF55724">
    <property type="entry name" value="Mog1p/PsbP-like"/>
    <property type="match status" value="1"/>
</dbReference>
<proteinExistence type="inferred from homology"/>
<keyword evidence="3" id="KW-0653">Protein transport</keyword>
<evidence type="ECO:0000256" key="2">
    <source>
        <dbReference type="ARBA" id="ARBA00022448"/>
    </source>
</evidence>
<dbReference type="Pfam" id="PF04603">
    <property type="entry name" value="Mog1"/>
    <property type="match status" value="1"/>
</dbReference>
<keyword evidence="2" id="KW-0813">Transport</keyword>
<reference evidence="4" key="1">
    <citation type="submission" date="2023-04" db="EMBL/GenBank/DDBJ databases">
        <title>Aspergillus oryzae var. brunneus NBRC 4377.</title>
        <authorList>
            <person name="Ichikawa N."/>
            <person name="Sato H."/>
            <person name="Tonouchi N."/>
        </authorList>
    </citation>
    <scope>NUCLEOTIDE SEQUENCE</scope>
    <source>
        <strain evidence="4">NBRC 4377</strain>
    </source>
</reference>
<dbReference type="Proteomes" id="UP001165189">
    <property type="component" value="Unassembled WGS sequence"/>
</dbReference>
<dbReference type="Gene3D" id="3.40.1000.10">
    <property type="entry name" value="Mog1/PsbP, alpha/beta/alpha sandwich"/>
    <property type="match status" value="1"/>
</dbReference>
<name>A0ABQ6KNV7_ASPOZ</name>
<evidence type="ECO:0000313" key="4">
    <source>
        <dbReference type="EMBL" id="GMG47012.1"/>
    </source>
</evidence>